<evidence type="ECO:0000256" key="3">
    <source>
        <dbReference type="ARBA" id="ARBA00022691"/>
    </source>
</evidence>
<gene>
    <name evidence="6" type="ORF">SAMN02745724_01729</name>
</gene>
<evidence type="ECO:0000256" key="1">
    <source>
        <dbReference type="ARBA" id="ARBA00012386"/>
    </source>
</evidence>
<evidence type="ECO:0000313" key="6">
    <source>
        <dbReference type="EMBL" id="SFC45983.1"/>
    </source>
</evidence>
<evidence type="ECO:0000259" key="5">
    <source>
        <dbReference type="SMART" id="SM01144"/>
    </source>
</evidence>
<name>A0A1I1JJ76_9GAMM</name>
<feature type="domain" description="DTW" evidence="5">
    <location>
        <begin position="26"/>
        <end position="218"/>
    </location>
</feature>
<organism evidence="6 7">
    <name type="scientific">Pseudoalteromonas denitrificans DSM 6059</name>
    <dbReference type="NCBI Taxonomy" id="1123010"/>
    <lineage>
        <taxon>Bacteria</taxon>
        <taxon>Pseudomonadati</taxon>
        <taxon>Pseudomonadota</taxon>
        <taxon>Gammaproteobacteria</taxon>
        <taxon>Alteromonadales</taxon>
        <taxon>Pseudoalteromonadaceae</taxon>
        <taxon>Pseudoalteromonas</taxon>
    </lineage>
</organism>
<dbReference type="InterPro" id="IPR039262">
    <property type="entry name" value="DTWD2/TAPT"/>
</dbReference>
<dbReference type="OrthoDB" id="370626at2"/>
<dbReference type="EC" id="2.5.1.25" evidence="1"/>
<evidence type="ECO:0000313" key="7">
    <source>
        <dbReference type="Proteomes" id="UP000198862"/>
    </source>
</evidence>
<dbReference type="STRING" id="1123010.SAMN02745724_01729"/>
<dbReference type="PANTHER" id="PTHR21392">
    <property type="entry name" value="TRNA-URIDINE AMINOCARBOXYPROPYLTRANSFERASE 2"/>
    <property type="match status" value="1"/>
</dbReference>
<dbReference type="InterPro" id="IPR005636">
    <property type="entry name" value="DTW"/>
</dbReference>
<dbReference type="AlphaFoldDB" id="A0A1I1JJ76"/>
<keyword evidence="7" id="KW-1185">Reference proteome</keyword>
<evidence type="ECO:0000256" key="4">
    <source>
        <dbReference type="ARBA" id="ARBA00022694"/>
    </source>
</evidence>
<protein>
    <recommendedName>
        <fullName evidence="1">tRNA-uridine aminocarboxypropyltransferase</fullName>
        <ecNumber evidence="1">2.5.1.25</ecNumber>
    </recommendedName>
</protein>
<proteinExistence type="predicted"/>
<sequence>MGNSVLALRQKQLLTSKKEFKARGAKLKRCDHCLIDINECICDGIEQAQCGLAVCMLMYHNESFKPSNTGRLIADIIPNNFAFRWDRTEPDEALLTLLKDPQYQPIVIFPEDNVSPARIMSTIARENDKTLLLIFLDGTWREAKKMIRKSPYLDDFPVLAISPDKMSEYKLRVAIHEHHLGTAEVAIMVLELAGEHDAAKKLDRHFTDFREAYLKCKKR</sequence>
<evidence type="ECO:0000256" key="2">
    <source>
        <dbReference type="ARBA" id="ARBA00022679"/>
    </source>
</evidence>
<dbReference type="Pfam" id="PF03942">
    <property type="entry name" value="DTW"/>
    <property type="match status" value="1"/>
</dbReference>
<dbReference type="GO" id="GO:0008033">
    <property type="term" value="P:tRNA processing"/>
    <property type="evidence" value="ECO:0007669"/>
    <property type="project" value="UniProtKB-KW"/>
</dbReference>
<dbReference type="PANTHER" id="PTHR21392:SF1">
    <property type="entry name" value="TRNA-URIDINE AMINOCARBOXYPROPYLTRANSFERASE"/>
    <property type="match status" value="1"/>
</dbReference>
<dbReference type="RefSeq" id="WP_091982791.1">
    <property type="nucleotide sequence ID" value="NZ_FOLO01000009.1"/>
</dbReference>
<dbReference type="Proteomes" id="UP000198862">
    <property type="component" value="Unassembled WGS sequence"/>
</dbReference>
<dbReference type="SMART" id="SM01144">
    <property type="entry name" value="DTW"/>
    <property type="match status" value="1"/>
</dbReference>
<keyword evidence="4" id="KW-0819">tRNA processing</keyword>
<dbReference type="EMBL" id="FOLO01000009">
    <property type="protein sequence ID" value="SFC45983.1"/>
    <property type="molecule type" value="Genomic_DNA"/>
</dbReference>
<accession>A0A1I1JJ76</accession>
<keyword evidence="2" id="KW-0808">Transferase</keyword>
<keyword evidence="3" id="KW-0949">S-adenosyl-L-methionine</keyword>
<dbReference type="GO" id="GO:0016432">
    <property type="term" value="F:tRNA-uridine aminocarboxypropyltransferase activity"/>
    <property type="evidence" value="ECO:0007669"/>
    <property type="project" value="UniProtKB-EC"/>
</dbReference>
<reference evidence="6 7" key="1">
    <citation type="submission" date="2016-10" db="EMBL/GenBank/DDBJ databases">
        <authorList>
            <person name="de Groot N.N."/>
        </authorList>
    </citation>
    <scope>NUCLEOTIDE SEQUENCE [LARGE SCALE GENOMIC DNA]</scope>
    <source>
        <strain evidence="6 7">DSM 6059</strain>
    </source>
</reference>